<evidence type="ECO:0000256" key="5">
    <source>
        <dbReference type="ARBA" id="ARBA00023212"/>
    </source>
</evidence>
<evidence type="ECO:0000256" key="8">
    <source>
        <dbReference type="ARBA" id="ARBA00045673"/>
    </source>
</evidence>
<evidence type="ECO:0000256" key="6">
    <source>
        <dbReference type="ARBA" id="ARBA00033750"/>
    </source>
</evidence>
<gene>
    <name evidence="9" type="ORF">GBAR_LOCUS24040</name>
</gene>
<evidence type="ECO:0000313" key="10">
    <source>
        <dbReference type="Proteomes" id="UP001174909"/>
    </source>
</evidence>
<dbReference type="PANTHER" id="PTHR34252">
    <property type="entry name" value="UPF0705 PROTEIN C11ORF49"/>
    <property type="match status" value="1"/>
</dbReference>
<dbReference type="Proteomes" id="UP001174909">
    <property type="component" value="Unassembled WGS sequence"/>
</dbReference>
<dbReference type="InterPro" id="IPR038968">
    <property type="entry name" value="CSTPP1"/>
</dbReference>
<evidence type="ECO:0000256" key="7">
    <source>
        <dbReference type="ARBA" id="ARBA00033769"/>
    </source>
</evidence>
<evidence type="ECO:0000313" key="9">
    <source>
        <dbReference type="EMBL" id="CAI8043313.1"/>
    </source>
</evidence>
<comment type="caution">
    <text evidence="9">The sequence shown here is derived from an EMBL/GenBank/DDBJ whole genome shotgun (WGS) entry which is preliminary data.</text>
</comment>
<keyword evidence="4" id="KW-0493">Microtubule</keyword>
<keyword evidence="2" id="KW-0963">Cytoplasm</keyword>
<reference evidence="9" key="1">
    <citation type="submission" date="2023-03" db="EMBL/GenBank/DDBJ databases">
        <authorList>
            <person name="Steffen K."/>
            <person name="Cardenas P."/>
        </authorList>
    </citation>
    <scope>NUCLEOTIDE SEQUENCE</scope>
</reference>
<keyword evidence="10" id="KW-1185">Reference proteome</keyword>
<comment type="function">
    <text evidence="8">Regulator of the tubulin polyglutamylase complex (TPGC) that controls cytoskeletal organization, nuclear shape, and cilium disassembly by balancing microtubule and actin assembly. Regulates the assembly and stability of the TPGC and thereby modulates polyglutamylation of the microtubule, which antagonizes MAP4 binding.</text>
</comment>
<dbReference type="EMBL" id="CASHTH010003317">
    <property type="protein sequence ID" value="CAI8043313.1"/>
    <property type="molecule type" value="Genomic_DNA"/>
</dbReference>
<comment type="similarity">
    <text evidence="6">Belongs to the CSTPP1 family.</text>
</comment>
<evidence type="ECO:0000256" key="2">
    <source>
        <dbReference type="ARBA" id="ARBA00022490"/>
    </source>
</evidence>
<evidence type="ECO:0000256" key="4">
    <source>
        <dbReference type="ARBA" id="ARBA00022701"/>
    </source>
</evidence>
<comment type="subcellular location">
    <subcellularLocation>
        <location evidence="1">Cytoplasm</location>
        <location evidence="1">Cytoskeleton</location>
        <location evidence="1">Microtubule organizing center</location>
        <location evidence="1">Centrosome</location>
        <location evidence="1">Centriolar satellite</location>
    </subcellularLocation>
</comment>
<accession>A0AA35X2V6</accession>
<keyword evidence="3" id="KW-0597">Phosphoprotein</keyword>
<dbReference type="PANTHER" id="PTHR34252:SF1">
    <property type="entry name" value="CENTRIOLAR SATELLITE-ASSOCIATED TUBULIN POLYGLUTAMYLASE COMPLEX REGULATOR 1"/>
    <property type="match status" value="1"/>
</dbReference>
<evidence type="ECO:0000256" key="3">
    <source>
        <dbReference type="ARBA" id="ARBA00022553"/>
    </source>
</evidence>
<sequence>MDPDAYLKKHHLLTYVEDAVCLLLARKDEDPKTKPFQLLAGYFKSVLDDSQVVFREYNFISSTPRNRKAFVRLIWQTYSGVPEAREPMRLAELHSLVRLLCADFPLGETEKVALHEHSGAGGILSFPDFMYTFQITFYFDCFLGHLKSMLPGLLTGAYIPPLYGQFTAVVVPLPPAPNNTSSNSPSSTSKSIHGVETEANEAKVCSRTVEGGVFLEAALGLCRRMGEREPGQSYPSQEALKEVLSGVEQLSLNEFVVKLSLSETINREIGVLPVCKRI</sequence>
<keyword evidence="5" id="KW-0206">Cytoskeleton</keyword>
<protein>
    <recommendedName>
        <fullName evidence="7">Centriolar satellite-associated tubulin polyglutamylase complex regulator 1</fullName>
    </recommendedName>
</protein>
<name>A0AA35X2V6_GEOBA</name>
<evidence type="ECO:0000256" key="1">
    <source>
        <dbReference type="ARBA" id="ARBA00004607"/>
    </source>
</evidence>
<dbReference type="GO" id="GO:0034451">
    <property type="term" value="C:centriolar satellite"/>
    <property type="evidence" value="ECO:0007669"/>
    <property type="project" value="UniProtKB-SubCell"/>
</dbReference>
<dbReference type="GO" id="GO:0005874">
    <property type="term" value="C:microtubule"/>
    <property type="evidence" value="ECO:0007669"/>
    <property type="project" value="UniProtKB-KW"/>
</dbReference>
<proteinExistence type="inferred from homology"/>
<dbReference type="AlphaFoldDB" id="A0AA35X2V6"/>
<organism evidence="9 10">
    <name type="scientific">Geodia barretti</name>
    <name type="common">Barrett's horny sponge</name>
    <dbReference type="NCBI Taxonomy" id="519541"/>
    <lineage>
        <taxon>Eukaryota</taxon>
        <taxon>Metazoa</taxon>
        <taxon>Porifera</taxon>
        <taxon>Demospongiae</taxon>
        <taxon>Heteroscleromorpha</taxon>
        <taxon>Tetractinellida</taxon>
        <taxon>Astrophorina</taxon>
        <taxon>Geodiidae</taxon>
        <taxon>Geodia</taxon>
    </lineage>
</organism>